<evidence type="ECO:0000313" key="1">
    <source>
        <dbReference type="EMBL" id="KAL2745199.1"/>
    </source>
</evidence>
<keyword evidence="2" id="KW-1185">Reference proteome</keyword>
<protein>
    <submittedName>
        <fullName evidence="1">Uncharacterized protein</fullName>
    </submittedName>
</protein>
<gene>
    <name evidence="1" type="ORF">V1477_006616</name>
</gene>
<accession>A0ABD2CKG1</accession>
<sequence>MKEWKKFTFIELSEFKASRAKSFRKEWCMIHLGNEQDGVWHHSKADKKITYLIVLEVPKKLGFCPSTLSILNADVEPIRDTVHKAAFFFLEYRDMLRILPRLNVKVRKFPLLEMIHTVKGLVSYSGRLEERLITYNNVSNKLAANARSKGSVEYYELH</sequence>
<reference evidence="1 2" key="1">
    <citation type="journal article" date="2024" name="Ann. Entomol. Soc. Am.">
        <title>Genomic analyses of the southern and eastern yellowjacket wasps (Hymenoptera: Vespidae) reveal evolutionary signatures of social life.</title>
        <authorList>
            <person name="Catto M.A."/>
            <person name="Caine P.B."/>
            <person name="Orr S.E."/>
            <person name="Hunt B.G."/>
            <person name="Goodisman M.A.D."/>
        </authorList>
    </citation>
    <scope>NUCLEOTIDE SEQUENCE [LARGE SCALE GENOMIC DNA]</scope>
    <source>
        <strain evidence="1">232</strain>
        <tissue evidence="1">Head and thorax</tissue>
    </source>
</reference>
<dbReference type="Proteomes" id="UP001607303">
    <property type="component" value="Unassembled WGS sequence"/>
</dbReference>
<dbReference type="AlphaFoldDB" id="A0ABD2CKG1"/>
<comment type="caution">
    <text evidence="1">The sequence shown here is derived from an EMBL/GenBank/DDBJ whole genome shotgun (WGS) entry which is preliminary data.</text>
</comment>
<name>A0ABD2CKG1_VESMC</name>
<proteinExistence type="predicted"/>
<dbReference type="EMBL" id="JAYRBN010000046">
    <property type="protein sequence ID" value="KAL2745199.1"/>
    <property type="molecule type" value="Genomic_DNA"/>
</dbReference>
<evidence type="ECO:0000313" key="2">
    <source>
        <dbReference type="Proteomes" id="UP001607303"/>
    </source>
</evidence>
<organism evidence="1 2">
    <name type="scientific">Vespula maculifrons</name>
    <name type="common">Eastern yellow jacket</name>
    <name type="synonym">Wasp</name>
    <dbReference type="NCBI Taxonomy" id="7453"/>
    <lineage>
        <taxon>Eukaryota</taxon>
        <taxon>Metazoa</taxon>
        <taxon>Ecdysozoa</taxon>
        <taxon>Arthropoda</taxon>
        <taxon>Hexapoda</taxon>
        <taxon>Insecta</taxon>
        <taxon>Pterygota</taxon>
        <taxon>Neoptera</taxon>
        <taxon>Endopterygota</taxon>
        <taxon>Hymenoptera</taxon>
        <taxon>Apocrita</taxon>
        <taxon>Aculeata</taxon>
        <taxon>Vespoidea</taxon>
        <taxon>Vespidae</taxon>
        <taxon>Vespinae</taxon>
        <taxon>Vespula</taxon>
    </lineage>
</organism>